<dbReference type="GO" id="GO:0008017">
    <property type="term" value="F:microtubule binding"/>
    <property type="evidence" value="ECO:0007669"/>
    <property type="project" value="InterPro"/>
</dbReference>
<dbReference type="PANTHER" id="PTHR11501:SF14">
    <property type="entry name" value="MICROTUBULE-ASSOCIATED PROTEIN TAU"/>
    <property type="match status" value="1"/>
</dbReference>
<keyword evidence="4 7" id="KW-0493">Microtubule</keyword>
<evidence type="ECO:0000256" key="8">
    <source>
        <dbReference type="SAM" id="MobiDB-lite"/>
    </source>
</evidence>
<evidence type="ECO:0000256" key="6">
    <source>
        <dbReference type="ARBA" id="ARBA00023212"/>
    </source>
</evidence>
<gene>
    <name evidence="10" type="primary">mapt</name>
</gene>
<evidence type="ECO:0000256" key="1">
    <source>
        <dbReference type="ARBA" id="ARBA00004245"/>
    </source>
</evidence>
<dbReference type="PANTHER" id="PTHR11501">
    <property type="entry name" value="MICROTUBULE-ASSOCIATED PROTEIN"/>
    <property type="match status" value="1"/>
</dbReference>
<dbReference type="AlphaFoldDB" id="A0A671Y9K6"/>
<evidence type="ECO:0000256" key="3">
    <source>
        <dbReference type="ARBA" id="ARBA00022553"/>
    </source>
</evidence>
<keyword evidence="5" id="KW-0677">Repeat</keyword>
<feature type="region of interest" description="Disordered" evidence="8">
    <location>
        <begin position="369"/>
        <end position="389"/>
    </location>
</feature>
<evidence type="ECO:0000256" key="7">
    <source>
        <dbReference type="RuleBase" id="RU000686"/>
    </source>
</evidence>
<dbReference type="InterPro" id="IPR027324">
    <property type="entry name" value="MAP2/MAP4/Tau"/>
</dbReference>
<evidence type="ECO:0000256" key="9">
    <source>
        <dbReference type="SAM" id="Phobius"/>
    </source>
</evidence>
<dbReference type="Pfam" id="PF00418">
    <property type="entry name" value="Tubulin-binding"/>
    <property type="match status" value="4"/>
</dbReference>
<dbReference type="GO" id="GO:0043005">
    <property type="term" value="C:neuron projection"/>
    <property type="evidence" value="ECO:0007669"/>
    <property type="project" value="TreeGrafter"/>
</dbReference>
<feature type="compositionally biased region" description="Polar residues" evidence="8">
    <location>
        <begin position="370"/>
        <end position="389"/>
    </location>
</feature>
<sequence>MLHSPSEFFLRTLTLTRGEACCPPSPLFSFFFFFFFFLQMYFMSPSLLTLPVMQPPPPPTKSHILFCPRALCVTVHAASLYITDISFLCHENVLRHTPGSLDVFHSGGFKAGIIDIRSEIGSEGFKPVFFLLSLLSAAPKMDNGSADKGAKSQTPGAKTTPRTSVQPDAQSGQSSPGTPKSPASQAKAAAEANKVKKVAVVRSTPKSPGSLKGRPPAPLAAAAPMPDLKGVKSKIGSTDNIKHQPGGGKVQILDKKVDLSNVQARCGSKDNIKHTPGGGKVQIVHKKIDLSNVQSKCGSKVNIRHKPGGGNIEIKNEKLEFKVQSKIGSLDNIGHVPGGGQRKIESHKLSFRETAKARTDHGAEIVSLEESPQQLSTVSSSGSINMADSPQLSTLADQVSASLAKQGL</sequence>
<dbReference type="PROSITE" id="PS51491">
    <property type="entry name" value="TAU_MAP_2"/>
    <property type="match status" value="4"/>
</dbReference>
<dbReference type="GeneTree" id="ENSGT00940000155494"/>
<feature type="region of interest" description="Disordered" evidence="8">
    <location>
        <begin position="142"/>
        <end position="226"/>
    </location>
</feature>
<protein>
    <recommendedName>
        <fullName evidence="7">Microtubule-associated protein</fullName>
    </recommendedName>
</protein>
<keyword evidence="9" id="KW-1133">Transmembrane helix</keyword>
<evidence type="ECO:0000313" key="10">
    <source>
        <dbReference type="Ensembl" id="ENSSAUP00010060305.1"/>
    </source>
</evidence>
<keyword evidence="11" id="KW-1185">Reference proteome</keyword>
<dbReference type="Proteomes" id="UP000472265">
    <property type="component" value="Chromosome 20"/>
</dbReference>
<evidence type="ECO:0000313" key="11">
    <source>
        <dbReference type="Proteomes" id="UP000472265"/>
    </source>
</evidence>
<feature type="compositionally biased region" description="Polar residues" evidence="8">
    <location>
        <begin position="151"/>
        <end position="184"/>
    </location>
</feature>
<dbReference type="InterPro" id="IPR001084">
    <property type="entry name" value="MAP_tubulin-bd_rpt"/>
</dbReference>
<keyword evidence="9" id="KW-0472">Membrane</keyword>
<organism evidence="10 11">
    <name type="scientific">Sparus aurata</name>
    <name type="common">Gilthead sea bream</name>
    <dbReference type="NCBI Taxonomy" id="8175"/>
    <lineage>
        <taxon>Eukaryota</taxon>
        <taxon>Metazoa</taxon>
        <taxon>Chordata</taxon>
        <taxon>Craniata</taxon>
        <taxon>Vertebrata</taxon>
        <taxon>Euteleostomi</taxon>
        <taxon>Actinopterygii</taxon>
        <taxon>Neopterygii</taxon>
        <taxon>Teleostei</taxon>
        <taxon>Neoteleostei</taxon>
        <taxon>Acanthomorphata</taxon>
        <taxon>Eupercaria</taxon>
        <taxon>Spariformes</taxon>
        <taxon>Sparidae</taxon>
        <taxon>Sparus</taxon>
    </lineage>
</organism>
<comment type="subcellular location">
    <subcellularLocation>
        <location evidence="1 7">Cytoplasm</location>
        <location evidence="1 7">Cytoskeleton</location>
    </subcellularLocation>
</comment>
<reference evidence="10" key="1">
    <citation type="submission" date="2021-04" db="EMBL/GenBank/DDBJ databases">
        <authorList>
            <consortium name="Wellcome Sanger Institute Data Sharing"/>
        </authorList>
    </citation>
    <scope>NUCLEOTIDE SEQUENCE [LARGE SCALE GENOMIC DNA]</scope>
</reference>
<evidence type="ECO:0000256" key="5">
    <source>
        <dbReference type="ARBA" id="ARBA00022737"/>
    </source>
</evidence>
<keyword evidence="3" id="KW-0597">Phosphoprotein</keyword>
<keyword evidence="2 7" id="KW-0963">Cytoplasm</keyword>
<dbReference type="GO" id="GO:0000226">
    <property type="term" value="P:microtubule cytoskeleton organization"/>
    <property type="evidence" value="ECO:0007669"/>
    <property type="project" value="TreeGrafter"/>
</dbReference>
<dbReference type="GO" id="GO:0005874">
    <property type="term" value="C:microtubule"/>
    <property type="evidence" value="ECO:0007669"/>
    <property type="project" value="UniProtKB-KW"/>
</dbReference>
<dbReference type="PROSITE" id="PS00229">
    <property type="entry name" value="TAU_MAP_1"/>
    <property type="match status" value="3"/>
</dbReference>
<reference evidence="10" key="3">
    <citation type="submission" date="2025-09" db="UniProtKB">
        <authorList>
            <consortium name="Ensembl"/>
        </authorList>
    </citation>
    <scope>IDENTIFICATION</scope>
</reference>
<keyword evidence="6 7" id="KW-0206">Cytoskeleton</keyword>
<dbReference type="GO" id="GO:0031175">
    <property type="term" value="P:neuron projection development"/>
    <property type="evidence" value="ECO:0007669"/>
    <property type="project" value="TreeGrafter"/>
</dbReference>
<dbReference type="Ensembl" id="ENSSAUT00010063243.1">
    <property type="protein sequence ID" value="ENSSAUP00010060305.1"/>
    <property type="gene ID" value="ENSSAUG00010024452.1"/>
</dbReference>
<evidence type="ECO:0000256" key="4">
    <source>
        <dbReference type="ARBA" id="ARBA00022701"/>
    </source>
</evidence>
<reference evidence="10" key="2">
    <citation type="submission" date="2025-08" db="UniProtKB">
        <authorList>
            <consortium name="Ensembl"/>
        </authorList>
    </citation>
    <scope>IDENTIFICATION</scope>
</reference>
<accession>A0A671Y9K6</accession>
<proteinExistence type="predicted"/>
<name>A0A671Y9K6_SPAAU</name>
<feature type="transmembrane region" description="Helical" evidence="9">
    <location>
        <begin position="30"/>
        <end position="52"/>
    </location>
</feature>
<keyword evidence="9" id="KW-0812">Transmembrane</keyword>
<evidence type="ECO:0000256" key="2">
    <source>
        <dbReference type="ARBA" id="ARBA00022490"/>
    </source>
</evidence>